<dbReference type="PROSITE" id="PS51163">
    <property type="entry name" value="YRDC"/>
    <property type="match status" value="1"/>
</dbReference>
<dbReference type="GO" id="GO:0061710">
    <property type="term" value="F:L-threonylcarbamoyladenylate synthase"/>
    <property type="evidence" value="ECO:0007669"/>
    <property type="project" value="UniProtKB-EC"/>
</dbReference>
<comment type="catalytic activity">
    <reaction evidence="11">
        <text>L-threonine + hydrogencarbonate + ATP = L-threonylcarbamoyladenylate + diphosphate + H2O</text>
        <dbReference type="Rhea" id="RHEA:36407"/>
        <dbReference type="ChEBI" id="CHEBI:15377"/>
        <dbReference type="ChEBI" id="CHEBI:17544"/>
        <dbReference type="ChEBI" id="CHEBI:30616"/>
        <dbReference type="ChEBI" id="CHEBI:33019"/>
        <dbReference type="ChEBI" id="CHEBI:57926"/>
        <dbReference type="ChEBI" id="CHEBI:73682"/>
        <dbReference type="EC" id="2.7.7.87"/>
    </reaction>
</comment>
<comment type="similarity">
    <text evidence="2">Belongs to the SUA5 family.</text>
</comment>
<dbReference type="InterPro" id="IPR050156">
    <property type="entry name" value="TC-AMP_synthase_SUA5"/>
</dbReference>
<dbReference type="Gene3D" id="3.90.870.10">
    <property type="entry name" value="DHBP synthase"/>
    <property type="match status" value="1"/>
</dbReference>
<dbReference type="NCBIfam" id="TIGR00057">
    <property type="entry name" value="L-threonylcarbamoyladenylate synthase"/>
    <property type="match status" value="1"/>
</dbReference>
<dbReference type="SUPFAM" id="SSF55821">
    <property type="entry name" value="YrdC/RibB"/>
    <property type="match status" value="1"/>
</dbReference>
<evidence type="ECO:0000256" key="6">
    <source>
        <dbReference type="ARBA" id="ARBA00022694"/>
    </source>
</evidence>
<evidence type="ECO:0000259" key="12">
    <source>
        <dbReference type="PROSITE" id="PS51163"/>
    </source>
</evidence>
<dbReference type="EMBL" id="DXGG01000202">
    <property type="protein sequence ID" value="HIW87894.1"/>
    <property type="molecule type" value="Genomic_DNA"/>
</dbReference>
<evidence type="ECO:0000313" key="14">
    <source>
        <dbReference type="Proteomes" id="UP000824267"/>
    </source>
</evidence>
<dbReference type="AlphaFoldDB" id="A0A9D1RHS9"/>
<proteinExistence type="inferred from homology"/>
<evidence type="ECO:0000256" key="2">
    <source>
        <dbReference type="ARBA" id="ARBA00007663"/>
    </source>
</evidence>
<evidence type="ECO:0000256" key="8">
    <source>
        <dbReference type="ARBA" id="ARBA00022741"/>
    </source>
</evidence>
<evidence type="ECO:0000256" key="9">
    <source>
        <dbReference type="ARBA" id="ARBA00022840"/>
    </source>
</evidence>
<evidence type="ECO:0000256" key="3">
    <source>
        <dbReference type="ARBA" id="ARBA00012584"/>
    </source>
</evidence>
<evidence type="ECO:0000313" key="13">
    <source>
        <dbReference type="EMBL" id="HIW87894.1"/>
    </source>
</evidence>
<evidence type="ECO:0000256" key="5">
    <source>
        <dbReference type="ARBA" id="ARBA00022679"/>
    </source>
</evidence>
<evidence type="ECO:0000256" key="10">
    <source>
        <dbReference type="ARBA" id="ARBA00029774"/>
    </source>
</evidence>
<keyword evidence="7" id="KW-0548">Nucleotidyltransferase</keyword>
<evidence type="ECO:0000256" key="7">
    <source>
        <dbReference type="ARBA" id="ARBA00022695"/>
    </source>
</evidence>
<dbReference type="PANTHER" id="PTHR17490">
    <property type="entry name" value="SUA5"/>
    <property type="match status" value="1"/>
</dbReference>
<reference evidence="13" key="2">
    <citation type="submission" date="2021-04" db="EMBL/GenBank/DDBJ databases">
        <authorList>
            <person name="Gilroy R."/>
        </authorList>
    </citation>
    <scope>NUCLEOTIDE SEQUENCE</scope>
    <source>
        <strain evidence="13">Gambia16-930</strain>
    </source>
</reference>
<accession>A0A9D1RHS9</accession>
<dbReference type="GO" id="GO:0005737">
    <property type="term" value="C:cytoplasm"/>
    <property type="evidence" value="ECO:0007669"/>
    <property type="project" value="UniProtKB-SubCell"/>
</dbReference>
<evidence type="ECO:0000256" key="4">
    <source>
        <dbReference type="ARBA" id="ARBA00022490"/>
    </source>
</evidence>
<keyword evidence="5" id="KW-0808">Transferase</keyword>
<dbReference type="InterPro" id="IPR017945">
    <property type="entry name" value="DHBP_synth_RibB-like_a/b_dom"/>
</dbReference>
<dbReference type="GO" id="GO:0008033">
    <property type="term" value="P:tRNA processing"/>
    <property type="evidence" value="ECO:0007669"/>
    <property type="project" value="UniProtKB-KW"/>
</dbReference>
<protein>
    <recommendedName>
        <fullName evidence="10">L-threonylcarbamoyladenylate synthase</fullName>
        <ecNumber evidence="3">2.7.7.87</ecNumber>
    </recommendedName>
    <alternativeName>
        <fullName evidence="10">L-threonylcarbamoyladenylate synthase</fullName>
    </alternativeName>
</protein>
<comment type="caution">
    <text evidence="13">The sequence shown here is derived from an EMBL/GenBank/DDBJ whole genome shotgun (WGS) entry which is preliminary data.</text>
</comment>
<dbReference type="GO" id="GO:0006450">
    <property type="term" value="P:regulation of translational fidelity"/>
    <property type="evidence" value="ECO:0007669"/>
    <property type="project" value="TreeGrafter"/>
</dbReference>
<gene>
    <name evidence="13" type="ORF">IAC47_06445</name>
</gene>
<keyword evidence="4" id="KW-0963">Cytoplasm</keyword>
<dbReference type="Proteomes" id="UP000824267">
    <property type="component" value="Unassembled WGS sequence"/>
</dbReference>
<organism evidence="13 14">
    <name type="scientific">Candidatus Onthomorpha intestinigallinarum</name>
    <dbReference type="NCBI Taxonomy" id="2840880"/>
    <lineage>
        <taxon>Bacteria</taxon>
        <taxon>Pseudomonadati</taxon>
        <taxon>Bacteroidota</taxon>
        <taxon>Bacteroidia</taxon>
        <taxon>Bacteroidales</taxon>
        <taxon>Candidatus Onthomorpha</taxon>
    </lineage>
</organism>
<name>A0A9D1RHS9_9BACT</name>
<reference evidence="13" key="1">
    <citation type="journal article" date="2021" name="PeerJ">
        <title>Extensive microbial diversity within the chicken gut microbiome revealed by metagenomics and culture.</title>
        <authorList>
            <person name="Gilroy R."/>
            <person name="Ravi A."/>
            <person name="Getino M."/>
            <person name="Pursley I."/>
            <person name="Horton D.L."/>
            <person name="Alikhan N.F."/>
            <person name="Baker D."/>
            <person name="Gharbi K."/>
            <person name="Hall N."/>
            <person name="Watson M."/>
            <person name="Adriaenssens E.M."/>
            <person name="Foster-Nyarko E."/>
            <person name="Jarju S."/>
            <person name="Secka A."/>
            <person name="Antonio M."/>
            <person name="Oren A."/>
            <person name="Chaudhuri R.R."/>
            <person name="La Ragione R."/>
            <person name="Hildebrand F."/>
            <person name="Pallen M.J."/>
        </authorList>
    </citation>
    <scope>NUCLEOTIDE SEQUENCE</scope>
    <source>
        <strain evidence="13">Gambia16-930</strain>
    </source>
</reference>
<dbReference type="EC" id="2.7.7.87" evidence="3"/>
<comment type="subcellular location">
    <subcellularLocation>
        <location evidence="1">Cytoplasm</location>
    </subcellularLocation>
</comment>
<feature type="domain" description="YrdC-like" evidence="12">
    <location>
        <begin position="1"/>
        <end position="182"/>
    </location>
</feature>
<dbReference type="Pfam" id="PF01300">
    <property type="entry name" value="Sua5_yciO_yrdC"/>
    <property type="match status" value="1"/>
</dbReference>
<keyword evidence="8" id="KW-0547">Nucleotide-binding</keyword>
<dbReference type="GO" id="GO:0005524">
    <property type="term" value="F:ATP binding"/>
    <property type="evidence" value="ECO:0007669"/>
    <property type="project" value="UniProtKB-KW"/>
</dbReference>
<dbReference type="GO" id="GO:0003725">
    <property type="term" value="F:double-stranded RNA binding"/>
    <property type="evidence" value="ECO:0007669"/>
    <property type="project" value="InterPro"/>
</dbReference>
<evidence type="ECO:0000256" key="1">
    <source>
        <dbReference type="ARBA" id="ARBA00004496"/>
    </source>
</evidence>
<dbReference type="InterPro" id="IPR006070">
    <property type="entry name" value="Sua5-like_dom"/>
</dbReference>
<evidence type="ECO:0000256" key="11">
    <source>
        <dbReference type="ARBA" id="ARBA00048366"/>
    </source>
</evidence>
<keyword evidence="6" id="KW-0819">tRNA processing</keyword>
<dbReference type="PANTHER" id="PTHR17490:SF16">
    <property type="entry name" value="THREONYLCARBAMOYL-AMP SYNTHASE"/>
    <property type="match status" value="1"/>
</dbReference>
<keyword evidence="9" id="KW-0067">ATP-binding</keyword>
<dbReference type="GO" id="GO:0000049">
    <property type="term" value="F:tRNA binding"/>
    <property type="evidence" value="ECO:0007669"/>
    <property type="project" value="TreeGrafter"/>
</dbReference>
<sequence>MKETEILERGGVILYPTDTIWGLGCDATNRQAIERIIRIKGRPKNKSLIILVKDTGMLSDYVESIPEKALELMRTSLKPLTIIYPGAKNLPTDLLSNDGSIGIRVVGHEYCQRILSELKRPIVSTSANISGEESPKNYSQISPRIMEEVDYISMEEREDKAEHQASSVIRITVEGDVDVIRE</sequence>